<evidence type="ECO:0000313" key="8">
    <source>
        <dbReference type="EMBL" id="RDB65302.1"/>
    </source>
</evidence>
<gene>
    <name evidence="8" type="ORF">C1877_08155</name>
</gene>
<feature type="chain" id="PRO_5016579322" evidence="6">
    <location>
        <begin position="23"/>
        <end position="483"/>
    </location>
</feature>
<evidence type="ECO:0000256" key="2">
    <source>
        <dbReference type="ARBA" id="ARBA00022670"/>
    </source>
</evidence>
<keyword evidence="6" id="KW-0732">Signal</keyword>
<dbReference type="Pfam" id="PF07687">
    <property type="entry name" value="M20_dimer"/>
    <property type="match status" value="1"/>
</dbReference>
<dbReference type="AlphaFoldDB" id="A0A369M1K7"/>
<dbReference type="PANTHER" id="PTHR45962">
    <property type="entry name" value="N-FATTY-ACYL-AMINO ACID SYNTHASE/HYDROLASE PM20D1"/>
    <property type="match status" value="1"/>
</dbReference>
<protein>
    <submittedName>
        <fullName evidence="8">Peptidase</fullName>
    </submittedName>
</protein>
<dbReference type="OrthoDB" id="3665926at2"/>
<comment type="caution">
    <text evidence="8">The sequence shown here is derived from an EMBL/GenBank/DDBJ whole genome shotgun (WGS) entry which is preliminary data.</text>
</comment>
<dbReference type="GeneID" id="78359663"/>
<accession>A0A369M1K7</accession>
<keyword evidence="4" id="KW-0378">Hydrolase</keyword>
<evidence type="ECO:0000313" key="9">
    <source>
        <dbReference type="Proteomes" id="UP000254000"/>
    </source>
</evidence>
<evidence type="ECO:0000256" key="3">
    <source>
        <dbReference type="ARBA" id="ARBA00022723"/>
    </source>
</evidence>
<dbReference type="SUPFAM" id="SSF53187">
    <property type="entry name" value="Zn-dependent exopeptidases"/>
    <property type="match status" value="1"/>
</dbReference>
<sequence>MVVLIVLAAAVAVLAVVLVANAARLKPTPVLDPLPPSAAAGDDAAVERFRALLRIPTVWDLRNPDADRTAFDGFVPALRRLYPAVFEACELELIDGRGISLLWKGANRELAPIVLMAHHDVVDADPVGWTHDPFAADIDDGRIYARGAVDTKCVWAGLMEAAERLIAEGFTPPRDVYFFSSNTEEDGGDTAPHMVEHLQRIGRVPYMVVDEGGAVIDNPPLGVDIPFAVVGVSEKGVFNASITTNADGGHAATPTLQDATAKLVSGLDALQKNPPRAALSAPVAAMLRELASHGSFALRIVFGNLWLFRPLVVRIMKGNPETAAMVRTTYALTQLAGAPAHNIIPKQAKATVNVRVDPGEDVAAALARIEERFDGRTEFSTFEVSEPSPVSPFEGDAAFDYLRRAINAVYPEAGIAPYVQSSCSDARHFARVCPRTYRFAGFLFKGDQRARIHGQDENLDVDSFKRGVGFYVEFIRHLDQLGK</sequence>
<dbReference type="Proteomes" id="UP000254000">
    <property type="component" value="Unassembled WGS sequence"/>
</dbReference>
<evidence type="ECO:0000256" key="4">
    <source>
        <dbReference type="ARBA" id="ARBA00022801"/>
    </source>
</evidence>
<evidence type="ECO:0000259" key="7">
    <source>
        <dbReference type="Pfam" id="PF07687"/>
    </source>
</evidence>
<dbReference type="Gene3D" id="3.30.70.360">
    <property type="match status" value="1"/>
</dbReference>
<dbReference type="Gene3D" id="3.40.630.10">
    <property type="entry name" value="Zn peptidases"/>
    <property type="match status" value="1"/>
</dbReference>
<evidence type="ECO:0000256" key="5">
    <source>
        <dbReference type="ARBA" id="ARBA00022833"/>
    </source>
</evidence>
<evidence type="ECO:0000256" key="6">
    <source>
        <dbReference type="SAM" id="SignalP"/>
    </source>
</evidence>
<proteinExistence type="inferred from homology"/>
<reference evidence="8 9" key="1">
    <citation type="journal article" date="2018" name="Elife">
        <title>Discovery and characterization of a prevalent human gut bacterial enzyme sufficient for the inactivation of a family of plant toxins.</title>
        <authorList>
            <person name="Koppel N."/>
            <person name="Bisanz J.E."/>
            <person name="Pandelia M.E."/>
            <person name="Turnbaugh P.J."/>
            <person name="Balskus E.P."/>
        </authorList>
    </citation>
    <scope>NUCLEOTIDE SEQUENCE [LARGE SCALE GENOMIC DNA]</scope>
    <source>
        <strain evidence="8 9">3C</strain>
    </source>
</reference>
<feature type="domain" description="Peptidase M20 dimerisation" evidence="7">
    <location>
        <begin position="233"/>
        <end position="374"/>
    </location>
</feature>
<keyword evidence="3" id="KW-0479">Metal-binding</keyword>
<dbReference type="PANTHER" id="PTHR45962:SF1">
    <property type="entry name" value="N-FATTY-ACYL-AMINO ACID SYNTHASE_HYDROLASE PM20D1"/>
    <property type="match status" value="1"/>
</dbReference>
<dbReference type="Pfam" id="PF01546">
    <property type="entry name" value="Peptidase_M20"/>
    <property type="match status" value="1"/>
</dbReference>
<dbReference type="GO" id="GO:0008233">
    <property type="term" value="F:peptidase activity"/>
    <property type="evidence" value="ECO:0007669"/>
    <property type="project" value="UniProtKB-KW"/>
</dbReference>
<dbReference type="InterPro" id="IPR011650">
    <property type="entry name" value="Peptidase_M20_dimer"/>
</dbReference>
<dbReference type="SUPFAM" id="SSF55031">
    <property type="entry name" value="Bacterial exopeptidase dimerisation domain"/>
    <property type="match status" value="1"/>
</dbReference>
<keyword evidence="2" id="KW-0645">Protease</keyword>
<dbReference type="Gene3D" id="1.10.150.900">
    <property type="match status" value="1"/>
</dbReference>
<dbReference type="InterPro" id="IPR002933">
    <property type="entry name" value="Peptidase_M20"/>
</dbReference>
<dbReference type="GO" id="GO:0046872">
    <property type="term" value="F:metal ion binding"/>
    <property type="evidence" value="ECO:0007669"/>
    <property type="project" value="UniProtKB-KW"/>
</dbReference>
<keyword evidence="9" id="KW-1185">Reference proteome</keyword>
<organism evidence="8 9">
    <name type="scientific">Gordonibacter pamelaeae</name>
    <dbReference type="NCBI Taxonomy" id="471189"/>
    <lineage>
        <taxon>Bacteria</taxon>
        <taxon>Bacillati</taxon>
        <taxon>Actinomycetota</taxon>
        <taxon>Coriobacteriia</taxon>
        <taxon>Eggerthellales</taxon>
        <taxon>Eggerthellaceae</taxon>
        <taxon>Gordonibacter</taxon>
    </lineage>
</organism>
<dbReference type="GO" id="GO:0006508">
    <property type="term" value="P:proteolysis"/>
    <property type="evidence" value="ECO:0007669"/>
    <property type="project" value="UniProtKB-KW"/>
</dbReference>
<dbReference type="EMBL" id="PPTS01000004">
    <property type="protein sequence ID" value="RDB65302.1"/>
    <property type="molecule type" value="Genomic_DNA"/>
</dbReference>
<comment type="similarity">
    <text evidence="1">Belongs to the peptidase M20A family.</text>
</comment>
<feature type="signal peptide" evidence="6">
    <location>
        <begin position="1"/>
        <end position="22"/>
    </location>
</feature>
<keyword evidence="5" id="KW-0862">Zinc</keyword>
<evidence type="ECO:0000256" key="1">
    <source>
        <dbReference type="ARBA" id="ARBA00006247"/>
    </source>
</evidence>
<dbReference type="InterPro" id="IPR047177">
    <property type="entry name" value="Pept_M20A"/>
</dbReference>
<dbReference type="InterPro" id="IPR036264">
    <property type="entry name" value="Bact_exopeptidase_dim_dom"/>
</dbReference>
<name>A0A369M1K7_9ACTN</name>
<dbReference type="RefSeq" id="WP_114568913.1">
    <property type="nucleotide sequence ID" value="NZ_CABMMS010000004.1"/>
</dbReference>